<dbReference type="EMBL" id="JADDUC020000028">
    <property type="protein sequence ID" value="KAI1231010.1"/>
    <property type="molecule type" value="Genomic_DNA"/>
</dbReference>
<dbReference type="Proteomes" id="UP000618051">
    <property type="component" value="Unassembled WGS sequence"/>
</dbReference>
<evidence type="ECO:0000256" key="1">
    <source>
        <dbReference type="SAM" id="MobiDB-lite"/>
    </source>
</evidence>
<keyword evidence="5" id="KW-1185">Reference proteome</keyword>
<dbReference type="EMBL" id="JADDUC010000339">
    <property type="protein sequence ID" value="KAG0114136.1"/>
    <property type="molecule type" value="Genomic_DNA"/>
</dbReference>
<feature type="domain" description="Plasma membrane calcium transporting P-type ATPase C-terminal" evidence="2">
    <location>
        <begin position="14"/>
        <end position="51"/>
    </location>
</feature>
<evidence type="ECO:0000313" key="5">
    <source>
        <dbReference type="Proteomes" id="UP000618051"/>
    </source>
</evidence>
<evidence type="ECO:0000313" key="3">
    <source>
        <dbReference type="EMBL" id="KAG0114136.1"/>
    </source>
</evidence>
<reference evidence="4 5" key="2">
    <citation type="journal article" date="2021" name="J. Hered.">
        <title>Feather Gene Expression Elucidates the Developmental Basis of Plumage Iridescence in African Starlings.</title>
        <authorList>
            <person name="Rubenstein D.R."/>
            <person name="Corvelo A."/>
            <person name="MacManes M.D."/>
            <person name="Maia R."/>
            <person name="Narzisi G."/>
            <person name="Rousaki A."/>
            <person name="Vandenabeele P."/>
            <person name="Shawkey M.D."/>
            <person name="Solomon J."/>
        </authorList>
    </citation>
    <scope>NUCLEOTIDE SEQUENCE [LARGE SCALE GENOMIC DNA]</scope>
    <source>
        <strain evidence="4">SS15</strain>
    </source>
</reference>
<dbReference type="Pfam" id="PF12424">
    <property type="entry name" value="ATP_Ca_trans_C"/>
    <property type="match status" value="1"/>
</dbReference>
<protein>
    <recommendedName>
        <fullName evidence="2">Plasma membrane calcium transporting P-type ATPase C-terminal domain-containing protein</fullName>
    </recommendedName>
</protein>
<proteinExistence type="predicted"/>
<dbReference type="OrthoDB" id="9391718at2759"/>
<evidence type="ECO:0000313" key="4">
    <source>
        <dbReference type="EMBL" id="KAI1231010.1"/>
    </source>
</evidence>
<dbReference type="GO" id="GO:0005388">
    <property type="term" value="F:P-type calcium transporter activity"/>
    <property type="evidence" value="ECO:0007669"/>
    <property type="project" value="InterPro"/>
</dbReference>
<dbReference type="InterPro" id="IPR022141">
    <property type="entry name" value="ATP_Ca_trans_C"/>
</dbReference>
<reference evidence="4" key="3">
    <citation type="submission" date="2022-01" db="EMBL/GenBank/DDBJ databases">
        <authorList>
            <person name="Rubenstein D.R."/>
        </authorList>
    </citation>
    <scope>NUCLEOTIDE SEQUENCE</scope>
    <source>
        <strain evidence="4">SS15</strain>
        <tissue evidence="4">Liver</tissue>
    </source>
</reference>
<dbReference type="AlphaFoldDB" id="A0A835TNK2"/>
<reference evidence="3" key="1">
    <citation type="submission" date="2020-10" db="EMBL/GenBank/DDBJ databases">
        <title>Feather gene expression reveals the developmental basis of iridescence in African starlings.</title>
        <authorList>
            <person name="Rubenstein D.R."/>
        </authorList>
    </citation>
    <scope>NUCLEOTIDE SEQUENCE</scope>
    <source>
        <strain evidence="3">SS15</strain>
        <tissue evidence="3">Liver</tissue>
    </source>
</reference>
<comment type="caution">
    <text evidence="3">The sequence shown here is derived from an EMBL/GenBank/DDBJ whole genome shotgun (WGS) entry which is preliminary data.</text>
</comment>
<feature type="compositionally biased region" description="Polar residues" evidence="1">
    <location>
        <begin position="85"/>
        <end position="97"/>
    </location>
</feature>
<evidence type="ECO:0000259" key="2">
    <source>
        <dbReference type="Pfam" id="PF12424"/>
    </source>
</evidence>
<accession>A0A835TNK2</accession>
<gene>
    <name evidence="4" type="ORF">IHE44_0008449</name>
    <name evidence="3" type="ORF">IHE44_008794</name>
</gene>
<feature type="region of interest" description="Disordered" evidence="1">
    <location>
        <begin position="49"/>
        <end position="117"/>
    </location>
</feature>
<organism evidence="3">
    <name type="scientific">Lamprotornis superbus</name>
    <dbReference type="NCBI Taxonomy" id="245042"/>
    <lineage>
        <taxon>Eukaryota</taxon>
        <taxon>Metazoa</taxon>
        <taxon>Chordata</taxon>
        <taxon>Craniata</taxon>
        <taxon>Vertebrata</taxon>
        <taxon>Euteleostomi</taxon>
        <taxon>Archelosauria</taxon>
        <taxon>Archosauria</taxon>
        <taxon>Dinosauria</taxon>
        <taxon>Saurischia</taxon>
        <taxon>Theropoda</taxon>
        <taxon>Coelurosauria</taxon>
        <taxon>Aves</taxon>
        <taxon>Neognathae</taxon>
        <taxon>Neoaves</taxon>
        <taxon>Telluraves</taxon>
        <taxon>Australaves</taxon>
        <taxon>Passeriformes</taxon>
        <taxon>Sturnidae</taxon>
        <taxon>Lamprotornis</taxon>
    </lineage>
</organism>
<name>A0A835TNK2_9PASS</name>
<sequence>MQTLTDPCFFSPPTRHAAQIKVVNAFRSSLYEGLEKPESRSSIHNFMTHPEFILEEDEPRTPFLDSTEDEPEPDGLQKRGGGNLAGSTALNRNNNAVESEFSFPEPGSPFHSLETSV</sequence>